<dbReference type="PROSITE" id="PS00108">
    <property type="entry name" value="PROTEIN_KINASE_ST"/>
    <property type="match status" value="1"/>
</dbReference>
<feature type="region of interest" description="Disordered" evidence="6">
    <location>
        <begin position="796"/>
        <end position="818"/>
    </location>
</feature>
<evidence type="ECO:0000256" key="3">
    <source>
        <dbReference type="ARBA" id="ARBA00022741"/>
    </source>
</evidence>
<gene>
    <name evidence="8" type="ORF">DSM5745_00700</name>
</gene>
<dbReference type="SMART" id="SM00220">
    <property type="entry name" value="S_TKc"/>
    <property type="match status" value="1"/>
</dbReference>
<keyword evidence="3" id="KW-0547">Nucleotide-binding</keyword>
<dbReference type="Gene3D" id="1.25.40.10">
    <property type="entry name" value="Tetratricopeptide repeat domain"/>
    <property type="match status" value="1"/>
</dbReference>
<evidence type="ECO:0000313" key="8">
    <source>
        <dbReference type="EMBL" id="RDW93378.1"/>
    </source>
</evidence>
<dbReference type="PANTHER" id="PTHR24349">
    <property type="entry name" value="SERINE/THREONINE-PROTEIN KINASE"/>
    <property type="match status" value="1"/>
</dbReference>
<evidence type="ECO:0000259" key="7">
    <source>
        <dbReference type="PROSITE" id="PS50011"/>
    </source>
</evidence>
<organism evidence="8 9">
    <name type="scientific">Aspergillus mulundensis</name>
    <dbReference type="NCBI Taxonomy" id="1810919"/>
    <lineage>
        <taxon>Eukaryota</taxon>
        <taxon>Fungi</taxon>
        <taxon>Dikarya</taxon>
        <taxon>Ascomycota</taxon>
        <taxon>Pezizomycotina</taxon>
        <taxon>Eurotiomycetes</taxon>
        <taxon>Eurotiomycetidae</taxon>
        <taxon>Eurotiales</taxon>
        <taxon>Aspergillaceae</taxon>
        <taxon>Aspergillus</taxon>
        <taxon>Aspergillus subgen. Nidulantes</taxon>
    </lineage>
</organism>
<keyword evidence="5" id="KW-0067">ATP-binding</keyword>
<dbReference type="InterPro" id="IPR035892">
    <property type="entry name" value="C2_domain_sf"/>
</dbReference>
<keyword evidence="2" id="KW-0808">Transferase</keyword>
<accession>A0A3D8T5T7</accession>
<dbReference type="EMBL" id="PVWQ01000001">
    <property type="protein sequence ID" value="RDW93378.1"/>
    <property type="molecule type" value="Genomic_DNA"/>
</dbReference>
<evidence type="ECO:0000256" key="4">
    <source>
        <dbReference type="ARBA" id="ARBA00022777"/>
    </source>
</evidence>
<sequence>MDPFIVSPLRQWKLETTYDNSGQRCHQQPSGDECWRPIKRLGNGSFGDVWQELCVSGPSQNAVRAVKHLHKRQAKSSEMSRRELDALVTFSDPKTAEHKQYRDHFVQFLGWFDDANCFYLAMELLEYGDLQKYITAPFPEPEAASIVAQVAQALQYMHRNNFVHRDIKPLNILVSSPGPSWHVKVADFGIAKKVDGTALGTHNIGTPGYIAPELYGDSADKYTAAVDVWSLGAVAFCLRTCFPPFRSVNHLLDYARNHGVEFPIEPLCDSSAWCMNFVHVTMADVPQRRLTMERVLAHKWLSGQSGWRESVVLGGSSATGSGTFSLSPLNAWSNTYSSPAMQQERSLSPATPLTEPEPTLLPLPSHLSSLQQASRSQLADGIANLAVAGDEQGNDNNTEDTTSAAPSNEESFLIDLAREHCEQGQYDWGEKLWAKILELRRQKLGTNHQETLDALESLAMAYHEQKKYEEAGQASKELVRARKEALGDMHPDTMNALQSLSEIYAKEKKFKEAEEVATELVGLRRASSGSQNQDMIHALHILAEVYCQEKKFREAEPFAAEVASLRQKTLGPMDPATIRAMRGLAYIYNQQGKYEDAQYINVHTLQPETKGTRVHLSTPTQRLHDKVAESKDTGKAPDGHQKIRLSIIGAHGLRRTGIFSRARIPFPYAVVCVNGDKIFLTVLGTDALNPPRHWNEYTDFAVNKDTNVDISIHNMNKKGDEYIGHFDFRVGDTIDLAHEVNSEFQLPISKAARSSAFPLTEDVLVTLTRDLTVYKGKGKAGKVKFRICSIDRLRREAPQPSKQLTGSTELPSSTADDREAFDDRITITGPAGSTELSSSTADDREAFDDRITIIGPAERRPGAPMRWDGQMDKDTLYNELWYKV</sequence>
<dbReference type="GO" id="GO:0004674">
    <property type="term" value="F:protein serine/threonine kinase activity"/>
    <property type="evidence" value="ECO:0007669"/>
    <property type="project" value="UniProtKB-KW"/>
</dbReference>
<dbReference type="Gene3D" id="2.60.40.150">
    <property type="entry name" value="C2 domain"/>
    <property type="match status" value="1"/>
</dbReference>
<feature type="region of interest" description="Disordered" evidence="6">
    <location>
        <begin position="612"/>
        <end position="639"/>
    </location>
</feature>
<feature type="compositionally biased region" description="Polar residues" evidence="6">
    <location>
        <begin position="800"/>
        <end position="814"/>
    </location>
</feature>
<feature type="region of interest" description="Disordered" evidence="6">
    <location>
        <begin position="388"/>
        <end position="407"/>
    </location>
</feature>
<evidence type="ECO:0000256" key="1">
    <source>
        <dbReference type="ARBA" id="ARBA00022527"/>
    </source>
</evidence>
<feature type="compositionally biased region" description="Low complexity" evidence="6">
    <location>
        <begin position="347"/>
        <end position="361"/>
    </location>
</feature>
<dbReference type="Proteomes" id="UP000256690">
    <property type="component" value="Unassembled WGS sequence"/>
</dbReference>
<name>A0A3D8T5T7_9EURO</name>
<dbReference type="SUPFAM" id="SSF48452">
    <property type="entry name" value="TPR-like"/>
    <property type="match status" value="2"/>
</dbReference>
<dbReference type="SUPFAM" id="SSF49562">
    <property type="entry name" value="C2 domain (Calcium/lipid-binding domain, CaLB)"/>
    <property type="match status" value="1"/>
</dbReference>
<evidence type="ECO:0000313" key="9">
    <source>
        <dbReference type="Proteomes" id="UP000256690"/>
    </source>
</evidence>
<protein>
    <recommendedName>
        <fullName evidence="7">Protein kinase domain-containing protein</fullName>
    </recommendedName>
</protein>
<feature type="compositionally biased region" description="Polar residues" evidence="6">
    <location>
        <begin position="394"/>
        <end position="407"/>
    </location>
</feature>
<keyword evidence="4" id="KW-0418">Kinase</keyword>
<dbReference type="AlphaFoldDB" id="A0A3D8T5T7"/>
<dbReference type="InterPro" id="IPR050205">
    <property type="entry name" value="CDPK_Ser/Thr_kinases"/>
</dbReference>
<dbReference type="Pfam" id="PF00069">
    <property type="entry name" value="Pkinase"/>
    <property type="match status" value="1"/>
</dbReference>
<dbReference type="STRING" id="1810919.A0A3D8T5T7"/>
<dbReference type="PROSITE" id="PS50011">
    <property type="entry name" value="PROTEIN_KINASE_DOM"/>
    <property type="match status" value="1"/>
</dbReference>
<evidence type="ECO:0000256" key="5">
    <source>
        <dbReference type="ARBA" id="ARBA00022840"/>
    </source>
</evidence>
<dbReference type="InterPro" id="IPR000719">
    <property type="entry name" value="Prot_kinase_dom"/>
</dbReference>
<dbReference type="Gene3D" id="1.10.510.10">
    <property type="entry name" value="Transferase(Phosphotransferase) domain 1"/>
    <property type="match status" value="1"/>
</dbReference>
<keyword evidence="1" id="KW-0723">Serine/threonine-protein kinase</keyword>
<dbReference type="InterPro" id="IPR011009">
    <property type="entry name" value="Kinase-like_dom_sf"/>
</dbReference>
<evidence type="ECO:0000256" key="6">
    <source>
        <dbReference type="SAM" id="MobiDB-lite"/>
    </source>
</evidence>
<dbReference type="SUPFAM" id="SSF56112">
    <property type="entry name" value="Protein kinase-like (PK-like)"/>
    <property type="match status" value="1"/>
</dbReference>
<feature type="compositionally biased region" description="Polar residues" evidence="6">
    <location>
        <begin position="612"/>
        <end position="621"/>
    </location>
</feature>
<feature type="region of interest" description="Disordered" evidence="6">
    <location>
        <begin position="340"/>
        <end position="361"/>
    </location>
</feature>
<reference evidence="8 9" key="1">
    <citation type="journal article" date="2018" name="IMA Fungus">
        <title>IMA Genome-F 9: Draft genome sequence of Annulohypoxylon stygium, Aspergillus mulundensis, Berkeleyomyces basicola (syn. Thielaviopsis basicola), Ceratocystis smalleyi, two Cercospora beticola strains, Coleophoma cylindrospora, Fusarium fracticaudum, Phialophora cf. hyalina, and Morchella septimelata.</title>
        <authorList>
            <person name="Wingfield B.D."/>
            <person name="Bills G.F."/>
            <person name="Dong Y."/>
            <person name="Huang W."/>
            <person name="Nel W.J."/>
            <person name="Swalarsk-Parry B.S."/>
            <person name="Vaghefi N."/>
            <person name="Wilken P.M."/>
            <person name="An Z."/>
            <person name="de Beer Z.W."/>
            <person name="De Vos L."/>
            <person name="Chen L."/>
            <person name="Duong T.A."/>
            <person name="Gao Y."/>
            <person name="Hammerbacher A."/>
            <person name="Kikkert J.R."/>
            <person name="Li Y."/>
            <person name="Li H."/>
            <person name="Li K."/>
            <person name="Li Q."/>
            <person name="Liu X."/>
            <person name="Ma X."/>
            <person name="Naidoo K."/>
            <person name="Pethybridge S.J."/>
            <person name="Sun J."/>
            <person name="Steenkamp E.T."/>
            <person name="van der Nest M.A."/>
            <person name="van Wyk S."/>
            <person name="Wingfield M.J."/>
            <person name="Xiong C."/>
            <person name="Yue Q."/>
            <person name="Zhang X."/>
        </authorList>
    </citation>
    <scope>NUCLEOTIDE SEQUENCE [LARGE SCALE GENOMIC DNA]</scope>
    <source>
        <strain evidence="8 9">DSM 5745</strain>
    </source>
</reference>
<dbReference type="Pfam" id="PF13424">
    <property type="entry name" value="TPR_12"/>
    <property type="match status" value="2"/>
</dbReference>
<dbReference type="RefSeq" id="XP_026608561.1">
    <property type="nucleotide sequence ID" value="XM_026742716.1"/>
</dbReference>
<comment type="caution">
    <text evidence="8">The sequence shown here is derived from an EMBL/GenBank/DDBJ whole genome shotgun (WGS) entry which is preliminary data.</text>
</comment>
<dbReference type="OrthoDB" id="10252171at2759"/>
<dbReference type="InterPro" id="IPR008271">
    <property type="entry name" value="Ser/Thr_kinase_AS"/>
</dbReference>
<dbReference type="Pfam" id="PF13374">
    <property type="entry name" value="TPR_10"/>
    <property type="match status" value="1"/>
</dbReference>
<dbReference type="GO" id="GO:0005524">
    <property type="term" value="F:ATP binding"/>
    <property type="evidence" value="ECO:0007669"/>
    <property type="project" value="UniProtKB-KW"/>
</dbReference>
<feature type="compositionally biased region" description="Basic and acidic residues" evidence="6">
    <location>
        <begin position="622"/>
        <end position="639"/>
    </location>
</feature>
<proteinExistence type="predicted"/>
<dbReference type="InterPro" id="IPR011990">
    <property type="entry name" value="TPR-like_helical_dom_sf"/>
</dbReference>
<feature type="domain" description="Protein kinase" evidence="7">
    <location>
        <begin position="35"/>
        <end position="301"/>
    </location>
</feature>
<keyword evidence="9" id="KW-1185">Reference proteome</keyword>
<dbReference type="GeneID" id="38111070"/>
<evidence type="ECO:0000256" key="2">
    <source>
        <dbReference type="ARBA" id="ARBA00022679"/>
    </source>
</evidence>